<dbReference type="EMBL" id="BAABKI010000012">
    <property type="protein sequence ID" value="GAA5172974.1"/>
    <property type="molecule type" value="Genomic_DNA"/>
</dbReference>
<gene>
    <name evidence="2" type="ORF">GCM10023342_10670</name>
</gene>
<dbReference type="Gene3D" id="3.40.50.2000">
    <property type="entry name" value="Glycogen Phosphorylase B"/>
    <property type="match status" value="2"/>
</dbReference>
<dbReference type="Pfam" id="PF00534">
    <property type="entry name" value="Glycos_transf_1"/>
    <property type="match status" value="1"/>
</dbReference>
<sequence>MRVLVTANLVPFMRGGADYHIEGVTRALRRHGHEVELLRLPFRFQPEADIQRAMDYAETLDFTAPNGVAIDKVVSLQFPGYGVRHPDHVVWVMHQHRAVYELWEDEPGKDESGEDDQASAAQRELRDAIHAYDNRHLARASRLFANSRRVAERLAHYNELTATPLYHPPFDAERFYCDEDWGYVFCPSRLESLKRQDLLIEAARHLKSPARILIAGDGGQRGHYQQLIERHRLHDRVRLTGRFSEAEKRAWYAHALAVFFGPRDEDYGYITLEAMLSGKPVITCEDSGGPREFVEHDETGWVLPAEPEAIAAAIDQAWADRARSAEMGRAGQAAYHRAGIGWQQVVATLLGEGA</sequence>
<name>A0ABP9R949_9GAMM</name>
<dbReference type="PANTHER" id="PTHR12526:SF635">
    <property type="entry name" value="GLYCOSYL TRANSFERASE GROUP 1"/>
    <property type="match status" value="1"/>
</dbReference>
<dbReference type="Proteomes" id="UP001500074">
    <property type="component" value="Unassembled WGS sequence"/>
</dbReference>
<dbReference type="RefSeq" id="WP_031384211.1">
    <property type="nucleotide sequence ID" value="NZ_BAABKI010000012.1"/>
</dbReference>
<keyword evidence="3" id="KW-1185">Reference proteome</keyword>
<evidence type="ECO:0000259" key="1">
    <source>
        <dbReference type="Pfam" id="PF00534"/>
    </source>
</evidence>
<dbReference type="CDD" id="cd03801">
    <property type="entry name" value="GT4_PimA-like"/>
    <property type="match status" value="1"/>
</dbReference>
<evidence type="ECO:0000313" key="2">
    <source>
        <dbReference type="EMBL" id="GAA5172974.1"/>
    </source>
</evidence>
<organism evidence="2 3">
    <name type="scientific">Modicisalibacter zincidurans</name>
    <dbReference type="NCBI Taxonomy" id="1178777"/>
    <lineage>
        <taxon>Bacteria</taxon>
        <taxon>Pseudomonadati</taxon>
        <taxon>Pseudomonadota</taxon>
        <taxon>Gammaproteobacteria</taxon>
        <taxon>Oceanospirillales</taxon>
        <taxon>Halomonadaceae</taxon>
        <taxon>Modicisalibacter</taxon>
    </lineage>
</organism>
<accession>A0ABP9R949</accession>
<proteinExistence type="predicted"/>
<reference evidence="3" key="1">
    <citation type="journal article" date="2019" name="Int. J. Syst. Evol. Microbiol.">
        <title>The Global Catalogue of Microorganisms (GCM) 10K type strain sequencing project: providing services to taxonomists for standard genome sequencing and annotation.</title>
        <authorList>
            <consortium name="The Broad Institute Genomics Platform"/>
            <consortium name="The Broad Institute Genome Sequencing Center for Infectious Disease"/>
            <person name="Wu L."/>
            <person name="Ma J."/>
        </authorList>
    </citation>
    <scope>NUCLEOTIDE SEQUENCE [LARGE SCALE GENOMIC DNA]</scope>
    <source>
        <strain evidence="3">JCM 18472</strain>
    </source>
</reference>
<feature type="domain" description="Glycosyl transferase family 1" evidence="1">
    <location>
        <begin position="183"/>
        <end position="332"/>
    </location>
</feature>
<dbReference type="InterPro" id="IPR001296">
    <property type="entry name" value="Glyco_trans_1"/>
</dbReference>
<protein>
    <submittedName>
        <fullName evidence="2">Glycosyltransferase family 4 protein</fullName>
    </submittedName>
</protein>
<comment type="caution">
    <text evidence="2">The sequence shown here is derived from an EMBL/GenBank/DDBJ whole genome shotgun (WGS) entry which is preliminary data.</text>
</comment>
<dbReference type="SUPFAM" id="SSF53756">
    <property type="entry name" value="UDP-Glycosyltransferase/glycogen phosphorylase"/>
    <property type="match status" value="1"/>
</dbReference>
<evidence type="ECO:0000313" key="3">
    <source>
        <dbReference type="Proteomes" id="UP001500074"/>
    </source>
</evidence>
<dbReference type="PANTHER" id="PTHR12526">
    <property type="entry name" value="GLYCOSYLTRANSFERASE"/>
    <property type="match status" value="1"/>
</dbReference>